<dbReference type="InterPro" id="IPR025110">
    <property type="entry name" value="AMP-bd_C"/>
</dbReference>
<protein>
    <submittedName>
        <fullName evidence="5">Amino acid adenylation domain-containing protein</fullName>
    </submittedName>
</protein>
<gene>
    <name evidence="5" type="ORF">JK358_38445</name>
</gene>
<dbReference type="InterPro" id="IPR045851">
    <property type="entry name" value="AMP-bd_C_sf"/>
</dbReference>
<dbReference type="Pfam" id="PF00501">
    <property type="entry name" value="AMP-binding"/>
    <property type="match status" value="1"/>
</dbReference>
<evidence type="ECO:0000313" key="6">
    <source>
        <dbReference type="Proteomes" id="UP000602198"/>
    </source>
</evidence>
<dbReference type="InterPro" id="IPR000873">
    <property type="entry name" value="AMP-dep_synth/lig_dom"/>
</dbReference>
<evidence type="ECO:0000256" key="3">
    <source>
        <dbReference type="ARBA" id="ARBA00022553"/>
    </source>
</evidence>
<proteinExistence type="predicted"/>
<dbReference type="PROSITE" id="PS00455">
    <property type="entry name" value="AMP_BINDING"/>
    <property type="match status" value="1"/>
</dbReference>
<dbReference type="NCBIfam" id="TIGR01733">
    <property type="entry name" value="AA-adenyl-dom"/>
    <property type="match status" value="1"/>
</dbReference>
<keyword evidence="3" id="KW-0597">Phosphoprotein</keyword>
<dbReference type="SUPFAM" id="SSF47336">
    <property type="entry name" value="ACP-like"/>
    <property type="match status" value="1"/>
</dbReference>
<dbReference type="SUPFAM" id="SSF53474">
    <property type="entry name" value="alpha/beta-Hydrolases"/>
    <property type="match status" value="1"/>
</dbReference>
<dbReference type="InterPro" id="IPR023213">
    <property type="entry name" value="CAT-like_dom_sf"/>
</dbReference>
<organism evidence="5 6">
    <name type="scientific">Nocardia acididurans</name>
    <dbReference type="NCBI Taxonomy" id="2802282"/>
    <lineage>
        <taxon>Bacteria</taxon>
        <taxon>Bacillati</taxon>
        <taxon>Actinomycetota</taxon>
        <taxon>Actinomycetes</taxon>
        <taxon>Mycobacteriales</taxon>
        <taxon>Nocardiaceae</taxon>
        <taxon>Nocardia</taxon>
    </lineage>
</organism>
<dbReference type="SUPFAM" id="SSF52777">
    <property type="entry name" value="CoA-dependent acyltransferases"/>
    <property type="match status" value="2"/>
</dbReference>
<dbReference type="Gene3D" id="3.30.559.10">
    <property type="entry name" value="Chloramphenicol acetyltransferase-like domain"/>
    <property type="match status" value="1"/>
</dbReference>
<dbReference type="PROSITE" id="PS00012">
    <property type="entry name" value="PHOSPHOPANTETHEINE"/>
    <property type="match status" value="1"/>
</dbReference>
<dbReference type="CDD" id="cd19540">
    <property type="entry name" value="LCL_NRPS-like"/>
    <property type="match status" value="1"/>
</dbReference>
<dbReference type="Gene3D" id="3.40.50.1820">
    <property type="entry name" value="alpha/beta hydrolase"/>
    <property type="match status" value="1"/>
</dbReference>
<dbReference type="Pfam" id="PF00668">
    <property type="entry name" value="Condensation"/>
    <property type="match status" value="1"/>
</dbReference>
<dbReference type="EMBL" id="JAERRJ010000030">
    <property type="protein sequence ID" value="MBL1080292.1"/>
    <property type="molecule type" value="Genomic_DNA"/>
</dbReference>
<dbReference type="InterPro" id="IPR009081">
    <property type="entry name" value="PP-bd_ACP"/>
</dbReference>
<dbReference type="InterPro" id="IPR020845">
    <property type="entry name" value="AMP-binding_CS"/>
</dbReference>
<dbReference type="InterPro" id="IPR006162">
    <property type="entry name" value="Ppantetheine_attach_site"/>
</dbReference>
<feature type="non-terminal residue" evidence="5">
    <location>
        <position position="1"/>
    </location>
</feature>
<accession>A0ABS1MI13</accession>
<dbReference type="SUPFAM" id="SSF56801">
    <property type="entry name" value="Acetyl-CoA synthetase-like"/>
    <property type="match status" value="1"/>
</dbReference>
<dbReference type="PANTHER" id="PTHR45527:SF1">
    <property type="entry name" value="FATTY ACID SYNTHASE"/>
    <property type="match status" value="1"/>
</dbReference>
<dbReference type="Pfam" id="PF00550">
    <property type="entry name" value="PP-binding"/>
    <property type="match status" value="1"/>
</dbReference>
<name>A0ABS1MI13_9NOCA</name>
<dbReference type="InterPro" id="IPR010071">
    <property type="entry name" value="AA_adenyl_dom"/>
</dbReference>
<comment type="cofactor">
    <cofactor evidence="1">
        <name>pantetheine 4'-phosphate</name>
        <dbReference type="ChEBI" id="CHEBI:47942"/>
    </cofactor>
</comment>
<sequence>SLMNLDIEVRLVFQQPTVAGLAGAMQAEANLNQRPELTVRERPRLLPLSYAQNRLWFLSRLEGPSSTYNIPLVLRLTGAIDPNALGMAITDVVTRHEALRTRFPDIDGVAYQHIVSIDHLDVGWQVIDATEWSRRRLDQEITVAVSYEFDLAAEIPVRATVFDVGADHRVLVLLVHHIAGDGWSWAPLIRDVATAYRARCEGRVPDWSPLAVQYADYTLWQREWLGDLDETDSAITTQLDYWRHALAGLPDRLELPTDRSYPTVADPRGGTVSFEWSPRFQQRLLQLSREHDATVFMVVQASLAVMLSKLSGQDDVAVGYPIAGRTDETLNDLVGFFVNTLVLRTDLAGDPTFTQVLDGVKERCMQAYTHQDVPFEVVVDRLAPTRSLSHHPLFQVMLTWQNNTTTGNGIDTATGHFTEVDIAPITVATGTARFDLTWTLTEHVDPDGRPAGITGTLGYRSALYDRRTIESLVTRFERVLTAITDNPDTRVSSIDLLDDTERRQLAAWGNHDTIATPKPGASVPELFAGQVRVRPDAPAMVFNDRSWTYRELDEASGRLAGLLTDMGVSVGDLVGLALPRSEYVMIAVMAVVKIGAGYVPIDLAYPDERVQFILADAAPAATLTTTEHLDRITLLQPQIRPDSVIDVTDPRIDTHAVAVLPYPAPQHTAYVIYTSGTTGVPKGVAVTHTGIANHVAAHVERAAITADSRILQWAPLSFDASAGNLWFALLTGAAAVFPTEEQATPGPGLVDLLKRQRVSHFKLTPSTLAVLSPDQLEDVVLIVGAELCSAQLVDRFAPGRLMVHEYGQTETTVNITISRPLLANSGVPSVGWAISGAALFVLDSGLRMVPVGVAGELYVGGIQVARGYHGRPGLTASRFVANPFGGIGDRLYRTGDLVRWNGAGELEFAGRVDDQVKIRGFRIEPGEVQAVLTACPGVAQAAVVASHKVPGDPQLVGYVVAEAGVVDPVQVRRFATTRLPEFMVPSAVMVVDALPLTVNGKLDRRALPAPEFASGVAYRAPSTPLQEALVSIFRRVLGVERIGIDDSFFDLGGNSLTAMRVVAGVRDMLNLDMEVRLMFQTPTVAGLASLAVSMMAAEDQQIARLEPVEVIQEASGTPLFCIHPAGGVTWPYWSLRDFLDCPIFGIRQLETGGESRPNSIHNMAIGYVDLIKSSHPIGPYNLLGWSAGGIIAHEIANILTQRGDTVRHLIILDAYPERMQKSPEGDSELLGERILREYLLDNDIHLPVQPEPFTYQNVTEVAERSGMQNLIPPAWFFDSIIDNRRWYRELKSNHNLEVFPGDIEIIIAKQRELHSPEQTGWQPYVAGRVNEYPVDCSHSTMMQKESLRLYGPHLRNVLQD</sequence>
<dbReference type="Gene3D" id="3.30.300.30">
    <property type="match status" value="1"/>
</dbReference>
<evidence type="ECO:0000259" key="4">
    <source>
        <dbReference type="PROSITE" id="PS50075"/>
    </source>
</evidence>
<dbReference type="InterPro" id="IPR042099">
    <property type="entry name" value="ANL_N_sf"/>
</dbReference>
<dbReference type="PROSITE" id="PS50075">
    <property type="entry name" value="CARRIER"/>
    <property type="match status" value="1"/>
</dbReference>
<keyword evidence="6" id="KW-1185">Reference proteome</keyword>
<evidence type="ECO:0000313" key="5">
    <source>
        <dbReference type="EMBL" id="MBL1080292.1"/>
    </source>
</evidence>
<evidence type="ECO:0000256" key="2">
    <source>
        <dbReference type="ARBA" id="ARBA00022450"/>
    </source>
</evidence>
<reference evidence="5 6" key="1">
    <citation type="submission" date="2021-01" db="EMBL/GenBank/DDBJ databases">
        <title>WGS of actinomycetes isolated from Thailand.</title>
        <authorList>
            <person name="Thawai C."/>
        </authorList>
    </citation>
    <scope>NUCLEOTIDE SEQUENCE [LARGE SCALE GENOMIC DNA]</scope>
    <source>
        <strain evidence="5 6">LPG 2</strain>
    </source>
</reference>
<dbReference type="Gene3D" id="3.30.559.30">
    <property type="entry name" value="Nonribosomal peptide synthetase, condensation domain"/>
    <property type="match status" value="1"/>
</dbReference>
<dbReference type="PANTHER" id="PTHR45527">
    <property type="entry name" value="NONRIBOSOMAL PEPTIDE SYNTHETASE"/>
    <property type="match status" value="1"/>
</dbReference>
<dbReference type="InterPro" id="IPR029058">
    <property type="entry name" value="AB_hydrolase_fold"/>
</dbReference>
<evidence type="ECO:0000256" key="1">
    <source>
        <dbReference type="ARBA" id="ARBA00001957"/>
    </source>
</evidence>
<dbReference type="Pfam" id="PF13193">
    <property type="entry name" value="AMP-binding_C"/>
    <property type="match status" value="1"/>
</dbReference>
<dbReference type="Pfam" id="PF00975">
    <property type="entry name" value="Thioesterase"/>
    <property type="match status" value="1"/>
</dbReference>
<dbReference type="InterPro" id="IPR001242">
    <property type="entry name" value="Condensation_dom"/>
</dbReference>
<dbReference type="Proteomes" id="UP000602198">
    <property type="component" value="Unassembled WGS sequence"/>
</dbReference>
<dbReference type="InterPro" id="IPR036736">
    <property type="entry name" value="ACP-like_sf"/>
</dbReference>
<dbReference type="InterPro" id="IPR001031">
    <property type="entry name" value="Thioesterase"/>
</dbReference>
<keyword evidence="2" id="KW-0596">Phosphopantetheine</keyword>
<comment type="caution">
    <text evidence="5">The sequence shown here is derived from an EMBL/GenBank/DDBJ whole genome shotgun (WGS) entry which is preliminary data.</text>
</comment>
<dbReference type="SMART" id="SM00823">
    <property type="entry name" value="PKS_PP"/>
    <property type="match status" value="1"/>
</dbReference>
<dbReference type="InterPro" id="IPR020806">
    <property type="entry name" value="PKS_PP-bd"/>
</dbReference>
<dbReference type="Gene3D" id="3.40.50.12780">
    <property type="entry name" value="N-terminal domain of ligase-like"/>
    <property type="match status" value="1"/>
</dbReference>
<feature type="domain" description="Carrier" evidence="4">
    <location>
        <begin position="1020"/>
        <end position="1095"/>
    </location>
</feature>